<accession>A0A375BLN3</accession>
<dbReference type="Proteomes" id="UP000256297">
    <property type="component" value="Chromosome CBM2589_b"/>
</dbReference>
<organism evidence="1">
    <name type="scientific">Cupriavidus taiwanensis</name>
    <dbReference type="NCBI Taxonomy" id="164546"/>
    <lineage>
        <taxon>Bacteria</taxon>
        <taxon>Pseudomonadati</taxon>
        <taxon>Pseudomonadota</taxon>
        <taxon>Betaproteobacteria</taxon>
        <taxon>Burkholderiales</taxon>
        <taxon>Burkholderiaceae</taxon>
        <taxon>Cupriavidus</taxon>
    </lineage>
</organism>
<proteinExistence type="predicted"/>
<name>A0A375BLN3_9BURK</name>
<protein>
    <submittedName>
        <fullName evidence="1">Uncharacterized protein</fullName>
    </submittedName>
</protein>
<reference evidence="1" key="1">
    <citation type="submission" date="2018-01" db="EMBL/GenBank/DDBJ databases">
        <authorList>
            <person name="Clerissi C."/>
        </authorList>
    </citation>
    <scope>NUCLEOTIDE SEQUENCE</scope>
    <source>
        <strain evidence="1">Cupriavidus taiwanensis STM 3521</strain>
    </source>
</reference>
<evidence type="ECO:0000313" key="1">
    <source>
        <dbReference type="EMBL" id="SOY47611.1"/>
    </source>
</evidence>
<gene>
    <name evidence="1" type="ORF">CBM2589_B190165</name>
</gene>
<sequence>MIKYFMLQILDCITTDGKAMMRRAVRDTRIALPR</sequence>
<dbReference type="AlphaFoldDB" id="A0A375BLN3"/>
<dbReference type="EMBL" id="OFSP01000011">
    <property type="protein sequence ID" value="SOY47611.1"/>
    <property type="molecule type" value="Genomic_DNA"/>
</dbReference>
<comment type="caution">
    <text evidence="1">The sequence shown here is derived from an EMBL/GenBank/DDBJ whole genome shotgun (WGS) entry which is preliminary data.</text>
</comment>